<gene>
    <name evidence="1" type="ORF">MUK42_11320</name>
</gene>
<organism evidence="1 2">
    <name type="scientific">Musa troglodytarum</name>
    <name type="common">fe'i banana</name>
    <dbReference type="NCBI Taxonomy" id="320322"/>
    <lineage>
        <taxon>Eukaryota</taxon>
        <taxon>Viridiplantae</taxon>
        <taxon>Streptophyta</taxon>
        <taxon>Embryophyta</taxon>
        <taxon>Tracheophyta</taxon>
        <taxon>Spermatophyta</taxon>
        <taxon>Magnoliopsida</taxon>
        <taxon>Liliopsida</taxon>
        <taxon>Zingiberales</taxon>
        <taxon>Musaceae</taxon>
        <taxon>Musa</taxon>
    </lineage>
</organism>
<protein>
    <submittedName>
        <fullName evidence="1">Uncharacterized protein</fullName>
    </submittedName>
</protein>
<accession>A0A9E7FTD7</accession>
<evidence type="ECO:0000313" key="1">
    <source>
        <dbReference type="EMBL" id="URE01874.1"/>
    </source>
</evidence>
<evidence type="ECO:0000313" key="2">
    <source>
        <dbReference type="Proteomes" id="UP001055439"/>
    </source>
</evidence>
<dbReference type="Proteomes" id="UP001055439">
    <property type="component" value="Chromosome 5"/>
</dbReference>
<sequence length="178" mass="19514">MSLGDAEAGRGSCVASSGKLRCADWPLMVSAATSWARAAISAVGNVPSQILDFFLGSRISDTHFPQLRIRTPRYTGCSPSLLLFLASPPPPPPPAVVSTTLLDPPLEASCIFFEPWPSSDEALGQEEVMEDKEEEEEEEVIVEKDELALQSWMSCSSMVRSQWCGVFELEGNLKWLHK</sequence>
<dbReference type="OrthoDB" id="1745805at2759"/>
<proteinExistence type="predicted"/>
<dbReference type="AlphaFoldDB" id="A0A9E7FTD7"/>
<dbReference type="EMBL" id="CP097507">
    <property type="protein sequence ID" value="URE01874.1"/>
    <property type="molecule type" value="Genomic_DNA"/>
</dbReference>
<keyword evidence="2" id="KW-1185">Reference proteome</keyword>
<name>A0A9E7FTD7_9LILI</name>
<reference evidence="1" key="1">
    <citation type="submission" date="2022-05" db="EMBL/GenBank/DDBJ databases">
        <title>The Musa troglodytarum L. genome provides insights into the mechanism of non-climacteric behaviour and enrichment of carotenoids.</title>
        <authorList>
            <person name="Wang J."/>
        </authorList>
    </citation>
    <scope>NUCLEOTIDE SEQUENCE</scope>
    <source>
        <tissue evidence="1">Leaf</tissue>
    </source>
</reference>